<proteinExistence type="predicted"/>
<feature type="signal peptide" evidence="2">
    <location>
        <begin position="1"/>
        <end position="24"/>
    </location>
</feature>
<feature type="region of interest" description="Disordered" evidence="1">
    <location>
        <begin position="47"/>
        <end position="81"/>
    </location>
</feature>
<dbReference type="AlphaFoldDB" id="A0A444ZA50"/>
<gene>
    <name evidence="3" type="ORF">Ahy_B05g079546</name>
</gene>
<accession>A0A444ZA50</accession>
<protein>
    <submittedName>
        <fullName evidence="3">Uncharacterized protein</fullName>
    </submittedName>
</protein>
<evidence type="ECO:0000256" key="1">
    <source>
        <dbReference type="SAM" id="MobiDB-lite"/>
    </source>
</evidence>
<keyword evidence="2" id="KW-0732">Signal</keyword>
<sequence length="81" mass="8584">MAQNKSILLTFFVIFFIGFSSIQGRTLKSSSEAIQVAHQPLGEAVAATPELVPPPPPSHDVNDFRPTAPGHSPGVGHSVHN</sequence>
<comment type="caution">
    <text evidence="3">The sequence shown here is derived from an EMBL/GenBank/DDBJ whole genome shotgun (WGS) entry which is preliminary data.</text>
</comment>
<evidence type="ECO:0000313" key="3">
    <source>
        <dbReference type="EMBL" id="RYR11057.1"/>
    </source>
</evidence>
<dbReference type="Proteomes" id="UP000289738">
    <property type="component" value="Chromosome B05"/>
</dbReference>
<reference evidence="3 4" key="1">
    <citation type="submission" date="2019-01" db="EMBL/GenBank/DDBJ databases">
        <title>Sequencing of cultivated peanut Arachis hypogaea provides insights into genome evolution and oil improvement.</title>
        <authorList>
            <person name="Chen X."/>
        </authorList>
    </citation>
    <scope>NUCLEOTIDE SEQUENCE [LARGE SCALE GENOMIC DNA]</scope>
    <source>
        <strain evidence="4">cv. Fuhuasheng</strain>
        <tissue evidence="3">Leaves</tissue>
    </source>
</reference>
<keyword evidence="4" id="KW-1185">Reference proteome</keyword>
<organism evidence="3 4">
    <name type="scientific">Arachis hypogaea</name>
    <name type="common">Peanut</name>
    <dbReference type="NCBI Taxonomy" id="3818"/>
    <lineage>
        <taxon>Eukaryota</taxon>
        <taxon>Viridiplantae</taxon>
        <taxon>Streptophyta</taxon>
        <taxon>Embryophyta</taxon>
        <taxon>Tracheophyta</taxon>
        <taxon>Spermatophyta</taxon>
        <taxon>Magnoliopsida</taxon>
        <taxon>eudicotyledons</taxon>
        <taxon>Gunneridae</taxon>
        <taxon>Pentapetalae</taxon>
        <taxon>rosids</taxon>
        <taxon>fabids</taxon>
        <taxon>Fabales</taxon>
        <taxon>Fabaceae</taxon>
        <taxon>Papilionoideae</taxon>
        <taxon>50 kb inversion clade</taxon>
        <taxon>dalbergioids sensu lato</taxon>
        <taxon>Dalbergieae</taxon>
        <taxon>Pterocarpus clade</taxon>
        <taxon>Arachis</taxon>
    </lineage>
</organism>
<dbReference type="OrthoDB" id="1863260at2759"/>
<dbReference type="STRING" id="3818.A0A444ZA50"/>
<feature type="chain" id="PRO_5019333996" evidence="2">
    <location>
        <begin position="25"/>
        <end position="81"/>
    </location>
</feature>
<dbReference type="EMBL" id="SDMP01000015">
    <property type="protein sequence ID" value="RYR11057.1"/>
    <property type="molecule type" value="Genomic_DNA"/>
</dbReference>
<dbReference type="Gramene" id="arahy.Tifrunner.gnm2.ann2.Ah15g078800.1">
    <property type="protein sequence ID" value="arahy.Tifrunner.gnm2.ann2.Ah15g078800.1-CDS-1"/>
    <property type="gene ID" value="arahy.Tifrunner.gnm2.ann2.Ah15g078800"/>
</dbReference>
<name>A0A444ZA50_ARAHY</name>
<evidence type="ECO:0000313" key="4">
    <source>
        <dbReference type="Proteomes" id="UP000289738"/>
    </source>
</evidence>
<evidence type="ECO:0000256" key="2">
    <source>
        <dbReference type="SAM" id="SignalP"/>
    </source>
</evidence>